<dbReference type="PROSITE" id="PS51184">
    <property type="entry name" value="JMJC"/>
    <property type="match status" value="1"/>
</dbReference>
<dbReference type="PANTHER" id="PTHR10694">
    <property type="entry name" value="LYSINE-SPECIFIC DEMETHYLASE"/>
    <property type="match status" value="1"/>
</dbReference>
<dbReference type="EMBL" id="JAVHJL010000012">
    <property type="protein sequence ID" value="KAK6495555.1"/>
    <property type="molecule type" value="Genomic_DNA"/>
</dbReference>
<gene>
    <name evidence="3" type="ORF">TWF481_002604</name>
</gene>
<dbReference type="SUPFAM" id="SSF51197">
    <property type="entry name" value="Clavaminate synthase-like"/>
    <property type="match status" value="1"/>
</dbReference>
<keyword evidence="1" id="KW-0175">Coiled coil</keyword>
<dbReference type="GO" id="GO:0032452">
    <property type="term" value="F:histone demethylase activity"/>
    <property type="evidence" value="ECO:0007669"/>
    <property type="project" value="TreeGrafter"/>
</dbReference>
<sequence>MNAPEPEGSVVEWAESLIEGEIPLGLRLKITPQKLQDRIDTISNAGSSKDAINKAKKALRQLRREFSQHQGIMEQYSIIYQASEHPGQSDSVFPVFKPRSSEVAELAKFIKRAHDFTLQTGAGVFVVDFPQEALISADSVQPPNQVGCKNKTRVPYFRQTVRAIHSIAEKQHEEPKSKNKKDNPIGYRVVQAGCGGKGTDLGRWDEPLANSMTEEAAERERQKPRWGVRYYGDLDATEELVQMLQISHPEMTQIPGCALRQIELGISGLDSPYLYLSEPGSMFALHCEDLGTISLNYHCGGNPKVWYVVNPHSRKKLEQDIIRHIGYPGQPVQAAGGRRKCEQFVRHLSVSINPDVLRTWGVDFVRVVREPGQMVVTMPQAYHQGWNTGLSVNMATNFMPLEFIGKLDRHSDCTKWCGLGGLDGSEASVDSIISARDDISPEIIQSIRGARLQGLSKVLRSPRGEEGEKNTGE</sequence>
<name>A0AAV9VQT1_9PEZI</name>
<dbReference type="GO" id="GO:0000785">
    <property type="term" value="C:chromatin"/>
    <property type="evidence" value="ECO:0007669"/>
    <property type="project" value="TreeGrafter"/>
</dbReference>
<feature type="coiled-coil region" evidence="1">
    <location>
        <begin position="45"/>
        <end position="72"/>
    </location>
</feature>
<dbReference type="GO" id="GO:0010468">
    <property type="term" value="P:regulation of gene expression"/>
    <property type="evidence" value="ECO:0007669"/>
    <property type="project" value="TreeGrafter"/>
</dbReference>
<proteinExistence type="predicted"/>
<accession>A0AAV9VQT1</accession>
<reference evidence="3 4" key="1">
    <citation type="submission" date="2023-08" db="EMBL/GenBank/DDBJ databases">
        <authorList>
            <person name="Palmer J.M."/>
        </authorList>
    </citation>
    <scope>NUCLEOTIDE SEQUENCE [LARGE SCALE GENOMIC DNA]</scope>
    <source>
        <strain evidence="3 4">TWF481</strain>
    </source>
</reference>
<evidence type="ECO:0000259" key="2">
    <source>
        <dbReference type="PROSITE" id="PS51184"/>
    </source>
</evidence>
<comment type="caution">
    <text evidence="3">The sequence shown here is derived from an EMBL/GenBank/DDBJ whole genome shotgun (WGS) entry which is preliminary data.</text>
</comment>
<organism evidence="3 4">
    <name type="scientific">Arthrobotrys musiformis</name>
    <dbReference type="NCBI Taxonomy" id="47236"/>
    <lineage>
        <taxon>Eukaryota</taxon>
        <taxon>Fungi</taxon>
        <taxon>Dikarya</taxon>
        <taxon>Ascomycota</taxon>
        <taxon>Pezizomycotina</taxon>
        <taxon>Orbiliomycetes</taxon>
        <taxon>Orbiliales</taxon>
        <taxon>Orbiliaceae</taxon>
        <taxon>Arthrobotrys</taxon>
    </lineage>
</organism>
<dbReference type="Gene3D" id="2.60.120.650">
    <property type="entry name" value="Cupin"/>
    <property type="match status" value="1"/>
</dbReference>
<evidence type="ECO:0000313" key="3">
    <source>
        <dbReference type="EMBL" id="KAK6495555.1"/>
    </source>
</evidence>
<dbReference type="GO" id="GO:0005634">
    <property type="term" value="C:nucleus"/>
    <property type="evidence" value="ECO:0007669"/>
    <property type="project" value="TreeGrafter"/>
</dbReference>
<dbReference type="SMART" id="SM00558">
    <property type="entry name" value="JmjC"/>
    <property type="match status" value="1"/>
</dbReference>
<dbReference type="AlphaFoldDB" id="A0AAV9VQT1"/>
<evidence type="ECO:0000256" key="1">
    <source>
        <dbReference type="SAM" id="Coils"/>
    </source>
</evidence>
<dbReference type="Proteomes" id="UP001370758">
    <property type="component" value="Unassembled WGS sequence"/>
</dbReference>
<dbReference type="InterPro" id="IPR003347">
    <property type="entry name" value="JmjC_dom"/>
</dbReference>
<feature type="domain" description="JmjC" evidence="2">
    <location>
        <begin position="237"/>
        <end position="415"/>
    </location>
</feature>
<keyword evidence="4" id="KW-1185">Reference proteome</keyword>
<protein>
    <recommendedName>
        <fullName evidence="2">JmjC domain-containing protein</fullName>
    </recommendedName>
</protein>
<dbReference type="Pfam" id="PF02373">
    <property type="entry name" value="JmjC"/>
    <property type="match status" value="1"/>
</dbReference>
<evidence type="ECO:0000313" key="4">
    <source>
        <dbReference type="Proteomes" id="UP001370758"/>
    </source>
</evidence>